<gene>
    <name evidence="2" type="ORF">CBM15_11335</name>
</gene>
<proteinExistence type="predicted"/>
<dbReference type="EMBL" id="NHNT01000007">
    <property type="protein sequence ID" value="OUZ38699.1"/>
    <property type="molecule type" value="Genomic_DNA"/>
</dbReference>
<dbReference type="CDD" id="cd02440">
    <property type="entry name" value="AdoMet_MTases"/>
    <property type="match status" value="1"/>
</dbReference>
<dbReference type="InterPro" id="IPR029063">
    <property type="entry name" value="SAM-dependent_MTases_sf"/>
</dbReference>
<comment type="caution">
    <text evidence="2">The sequence shown here is derived from an EMBL/GenBank/DDBJ whole genome shotgun (WGS) entry which is preliminary data.</text>
</comment>
<keyword evidence="2" id="KW-0808">Transferase</keyword>
<dbReference type="Pfam" id="PF01170">
    <property type="entry name" value="UPF0020"/>
    <property type="match status" value="1"/>
</dbReference>
<dbReference type="GO" id="GO:0032259">
    <property type="term" value="P:methylation"/>
    <property type="evidence" value="ECO:0007669"/>
    <property type="project" value="UniProtKB-KW"/>
</dbReference>
<dbReference type="PANTHER" id="PTHR14911:SF13">
    <property type="entry name" value="TRNA (GUANINE(6)-N2)-METHYLTRANSFERASE THUMP3"/>
    <property type="match status" value="1"/>
</dbReference>
<dbReference type="Gene3D" id="3.40.50.150">
    <property type="entry name" value="Vaccinia Virus protein VP39"/>
    <property type="match status" value="1"/>
</dbReference>
<evidence type="ECO:0000313" key="2">
    <source>
        <dbReference type="EMBL" id="OUZ38699.1"/>
    </source>
</evidence>
<dbReference type="SUPFAM" id="SSF53335">
    <property type="entry name" value="S-adenosyl-L-methionine-dependent methyltransferases"/>
    <property type="match status" value="1"/>
</dbReference>
<organism evidence="2 3">
    <name type="scientific">Solibacillus kalamii</name>
    <dbReference type="NCBI Taxonomy" id="1748298"/>
    <lineage>
        <taxon>Bacteria</taxon>
        <taxon>Bacillati</taxon>
        <taxon>Bacillota</taxon>
        <taxon>Bacilli</taxon>
        <taxon>Bacillales</taxon>
        <taxon>Caryophanaceae</taxon>
        <taxon>Solibacillus</taxon>
    </lineage>
</organism>
<dbReference type="PANTHER" id="PTHR14911">
    <property type="entry name" value="THUMP DOMAIN-CONTAINING"/>
    <property type="match status" value="1"/>
</dbReference>
<dbReference type="Proteomes" id="UP000196594">
    <property type="component" value="Unassembled WGS sequence"/>
</dbReference>
<sequence length="312" mass="35754">MTQKYLYSFTWQRDEYELSRLEMRTFFNFHVEGNVLISQEKIEPSRSPYMRSRLAVFYEASSVEQIVEMASQLELGEKTFKIHCLNNSDDGIQPKLNRSMRNDYMIRVSSAINAEPDLEKPDVVLGLVCHEEHYYLGELTYGEAVWLKHMKKPEMYSTALSTRDARAIVNIAVPFPDGLKVIDPCCGIGTVLVEAMSMGIAIKGRDINKRVVWGSQINLRYFGYEPNVEIGPIEEANEGYDVAIIDMPYNLFTHITSELQQSIITNARRIAKRVIIVTIESMDDKIHEAGLTIIDRAILKKGKFERQVLICE</sequence>
<reference evidence="2 3" key="1">
    <citation type="journal article" date="2017" name="Int. J. Syst. Evol. Microbiol.">
        <title>Solibacillus kalamii sp. nov., isolated from a high-efficiency particulate arrestance filter system used in the International Space Station.</title>
        <authorList>
            <person name="Checinska Sielaff A."/>
            <person name="Kumar R.M."/>
            <person name="Pal D."/>
            <person name="Mayilraj S."/>
            <person name="Venkateswaran K."/>
        </authorList>
    </citation>
    <scope>NUCLEOTIDE SEQUENCE [LARGE SCALE GENOMIC DNA]</scope>
    <source>
        <strain evidence="2 3">ISSFR-015</strain>
    </source>
</reference>
<evidence type="ECO:0000259" key="1">
    <source>
        <dbReference type="Pfam" id="PF01170"/>
    </source>
</evidence>
<name>A0ABX3ZG51_9BACL</name>
<evidence type="ECO:0000313" key="3">
    <source>
        <dbReference type="Proteomes" id="UP000196594"/>
    </source>
</evidence>
<accession>A0ABX3ZG51</accession>
<protein>
    <submittedName>
        <fullName evidence="2">RNA methyltransferase</fullName>
    </submittedName>
</protein>
<dbReference type="InterPro" id="IPR000241">
    <property type="entry name" value="RlmKL-like_Mtase"/>
</dbReference>
<feature type="domain" description="Ribosomal RNA large subunit methyltransferase K/L-like methyltransferase" evidence="1">
    <location>
        <begin position="155"/>
        <end position="259"/>
    </location>
</feature>
<keyword evidence="2" id="KW-0489">Methyltransferase</keyword>
<dbReference type="RefSeq" id="WP_087617600.1">
    <property type="nucleotide sequence ID" value="NZ_JAFBEY010000005.1"/>
</dbReference>
<dbReference type="GO" id="GO:0008168">
    <property type="term" value="F:methyltransferase activity"/>
    <property type="evidence" value="ECO:0007669"/>
    <property type="project" value="UniProtKB-KW"/>
</dbReference>
<keyword evidence="3" id="KW-1185">Reference proteome</keyword>